<comment type="subcellular location">
    <subcellularLocation>
        <location evidence="1">Membrane</location>
        <topology evidence="1">Multi-pass membrane protein</topology>
    </subcellularLocation>
</comment>
<dbReference type="SUPFAM" id="SSF48403">
    <property type="entry name" value="Ankyrin repeat"/>
    <property type="match status" value="2"/>
</dbReference>
<dbReference type="PROSITE" id="PS50297">
    <property type="entry name" value="ANK_REP_REGION"/>
    <property type="match status" value="4"/>
</dbReference>
<feature type="repeat" description="ANK" evidence="7">
    <location>
        <begin position="288"/>
        <end position="320"/>
    </location>
</feature>
<evidence type="ECO:0000256" key="3">
    <source>
        <dbReference type="ARBA" id="ARBA00022737"/>
    </source>
</evidence>
<dbReference type="SMART" id="SM00248">
    <property type="entry name" value="ANK"/>
    <property type="match status" value="16"/>
</dbReference>
<proteinExistence type="predicted"/>
<gene>
    <name evidence="10" type="ORF">FSP39_008143</name>
</gene>
<dbReference type="Proteomes" id="UP001186944">
    <property type="component" value="Unassembled WGS sequence"/>
</dbReference>
<keyword evidence="5 7" id="KW-0040">ANK repeat</keyword>
<dbReference type="PROSITE" id="PS50088">
    <property type="entry name" value="ANK_REPEAT"/>
    <property type="match status" value="4"/>
</dbReference>
<feature type="repeat" description="ANK" evidence="7">
    <location>
        <begin position="599"/>
        <end position="631"/>
    </location>
</feature>
<keyword evidence="11" id="KW-1185">Reference proteome</keyword>
<evidence type="ECO:0000256" key="5">
    <source>
        <dbReference type="ARBA" id="ARBA00023043"/>
    </source>
</evidence>
<dbReference type="PANTHER" id="PTHR24198">
    <property type="entry name" value="ANKYRIN REPEAT AND PROTEIN KINASE DOMAIN-CONTAINING PROTEIN"/>
    <property type="match status" value="1"/>
</dbReference>
<keyword evidence="4 8" id="KW-1133">Transmembrane helix</keyword>
<dbReference type="GO" id="GO:0005216">
    <property type="term" value="F:monoatomic ion channel activity"/>
    <property type="evidence" value="ECO:0007669"/>
    <property type="project" value="InterPro"/>
</dbReference>
<reference evidence="10" key="1">
    <citation type="submission" date="2019-08" db="EMBL/GenBank/DDBJ databases">
        <title>The improved chromosome-level genome for the pearl oyster Pinctada fucata martensii using PacBio sequencing and Hi-C.</title>
        <authorList>
            <person name="Zheng Z."/>
        </authorList>
    </citation>
    <scope>NUCLEOTIDE SEQUENCE</scope>
    <source>
        <strain evidence="10">ZZ-2019</strain>
        <tissue evidence="10">Adductor muscle</tissue>
    </source>
</reference>
<organism evidence="10 11">
    <name type="scientific">Pinctada imbricata</name>
    <name type="common">Atlantic pearl-oyster</name>
    <name type="synonym">Pinctada martensii</name>
    <dbReference type="NCBI Taxonomy" id="66713"/>
    <lineage>
        <taxon>Eukaryota</taxon>
        <taxon>Metazoa</taxon>
        <taxon>Spiralia</taxon>
        <taxon>Lophotrochozoa</taxon>
        <taxon>Mollusca</taxon>
        <taxon>Bivalvia</taxon>
        <taxon>Autobranchia</taxon>
        <taxon>Pteriomorphia</taxon>
        <taxon>Pterioida</taxon>
        <taxon>Pterioidea</taxon>
        <taxon>Pteriidae</taxon>
        <taxon>Pinctada</taxon>
    </lineage>
</organism>
<dbReference type="InterPro" id="IPR036770">
    <property type="entry name" value="Ankyrin_rpt-contain_sf"/>
</dbReference>
<evidence type="ECO:0000256" key="2">
    <source>
        <dbReference type="ARBA" id="ARBA00022692"/>
    </source>
</evidence>
<evidence type="ECO:0000256" key="8">
    <source>
        <dbReference type="SAM" id="Phobius"/>
    </source>
</evidence>
<dbReference type="InterPro" id="IPR005821">
    <property type="entry name" value="Ion_trans_dom"/>
</dbReference>
<keyword evidence="2 8" id="KW-0812">Transmembrane</keyword>
<dbReference type="GO" id="GO:0016020">
    <property type="term" value="C:membrane"/>
    <property type="evidence" value="ECO:0007669"/>
    <property type="project" value="UniProtKB-SubCell"/>
</dbReference>
<feature type="transmembrane region" description="Helical" evidence="8">
    <location>
        <begin position="867"/>
        <end position="890"/>
    </location>
</feature>
<sequence>MSKASVNTKGIHPPQLRVSSSKFHRKQLFDAVLENDATGMENVVNSIQQHQDISKLLSEENNMNALNYAIEHGKFVAAKYLIEISNDEMLLNEFIVPEHRTTRTALHQITITNLTKGEVDLAEAILHRVNDKIKALTIETRYDVSSRRQRTFPCLHLASLLGKKQLVKLYLETGEVNGLTVNQRNVKHDTALHWASRYGNSAIVEYLLSNQADPNTGNDISSTPLHWAVKAEKREVIKLLLNDARTDVNSKTSIGLSTPLIIASAKETADIVKLLIANNAVANIQDPSGKTALHLATENGHTNVVKELLKNNGDIDIEDNNGDKAMTIAARKGLSDIVLLLLQMKDDPFTKNHMGHDAWYYAYINDDEELLMVLINHLLAKSKTANPLLAASEKSVLFRAASLGKYKPIKILLDHGVPAETDSEGNSFFHYAAESDQSEVIEKLYKYSDVDIQNKNGTTPFHLAVKLSNVNSIRALMDVTANAAIRDNNGKTVLHFAAKYISDGIMVRELVEYMIKVHSWDDLNAEDEKGNNALHIAAKYGNPDALWELRNISLYAQNKMGNTPFHLSVHVENPHVLEKTLDVFEVMDQKGNINQQNENGETVLHLAVSAGMAHCLSRLLHLNGDLGAMDINGDTPLHHLVKATVNMTDLHHKQKCLQTLDVIIDDSHIWCYNNPVLNNEDANHFSENERALQRCRRQSLTWLIHCLKNKQQLSVLTLSFSIGAHEFLSKILNLDSVKSFSDNDFYYNDVTDIIHLSSGFLEKNYMPSTGKVASANIFGIEMLSHVKDTSHVSKILDIPVIKYMEKVYGKMTRLIFTVLLVLHFLYMGYLSLVGIEISTAFRDENYSFSEEFSSFFRNGKSIFSKEAFRYVGFYLIVPLEPIALLVFSFLSISSESAVHRRNFKKSMIPYYVIYIAFSFTAIVWIVFVSIGERFQDYLLAVCLCGGWLYMIALTHVIRPLHFFWRMLKYMVMKDIILFFIVYLIVLFAFTCAFHVLFQISSSISEMYEHREDTAFLMFTLMLGMGELFDENFTQEMKAVSKNAGLAKILFIGYIVLATIILLNMLIAKMNDTYSKFSSREKSLWRIDSILMGARIERYLPLPLAKVLYRDLGIELMDIPGEGKEVMINGNIVQKYFLKRSKQDCVKKSKRSIWVSIFATIFKNISDENENTVGSLQEQVTKLGIEIDEISKKLDLILKNADRIPRNEDHAEAEKQSL</sequence>
<feature type="repeat" description="ANK" evidence="7">
    <location>
        <begin position="187"/>
        <end position="219"/>
    </location>
</feature>
<evidence type="ECO:0000313" key="11">
    <source>
        <dbReference type="Proteomes" id="UP001186944"/>
    </source>
</evidence>
<protein>
    <recommendedName>
        <fullName evidence="9">Ion transport domain-containing protein</fullName>
    </recommendedName>
</protein>
<feature type="domain" description="Ion transport" evidence="9">
    <location>
        <begin position="914"/>
        <end position="1080"/>
    </location>
</feature>
<evidence type="ECO:0000256" key="1">
    <source>
        <dbReference type="ARBA" id="ARBA00004141"/>
    </source>
</evidence>
<feature type="transmembrane region" description="Helical" evidence="8">
    <location>
        <begin position="814"/>
        <end position="835"/>
    </location>
</feature>
<evidence type="ECO:0000256" key="7">
    <source>
        <dbReference type="PROSITE-ProRule" id="PRU00023"/>
    </source>
</evidence>
<evidence type="ECO:0000313" key="10">
    <source>
        <dbReference type="EMBL" id="KAK3102016.1"/>
    </source>
</evidence>
<dbReference type="Gene3D" id="1.25.40.20">
    <property type="entry name" value="Ankyrin repeat-containing domain"/>
    <property type="match status" value="4"/>
</dbReference>
<feature type="transmembrane region" description="Helical" evidence="8">
    <location>
        <begin position="937"/>
        <end position="954"/>
    </location>
</feature>
<evidence type="ECO:0000259" key="9">
    <source>
        <dbReference type="Pfam" id="PF00520"/>
    </source>
</evidence>
<feature type="transmembrane region" description="Helical" evidence="8">
    <location>
        <begin position="1045"/>
        <end position="1066"/>
    </location>
</feature>
<dbReference type="Pfam" id="PF00520">
    <property type="entry name" value="Ion_trans"/>
    <property type="match status" value="1"/>
</dbReference>
<feature type="transmembrane region" description="Helical" evidence="8">
    <location>
        <begin position="911"/>
        <end position="931"/>
    </location>
</feature>
<dbReference type="EMBL" id="VSWD01000005">
    <property type="protein sequence ID" value="KAK3102016.1"/>
    <property type="molecule type" value="Genomic_DNA"/>
</dbReference>
<keyword evidence="6 8" id="KW-0472">Membrane</keyword>
<accession>A0AA89C138</accession>
<dbReference type="PANTHER" id="PTHR24198:SF165">
    <property type="entry name" value="ANKYRIN REPEAT-CONTAINING PROTEIN-RELATED"/>
    <property type="match status" value="1"/>
</dbReference>
<dbReference type="Pfam" id="PF12796">
    <property type="entry name" value="Ank_2"/>
    <property type="match status" value="4"/>
</dbReference>
<dbReference type="InterPro" id="IPR002110">
    <property type="entry name" value="Ankyrin_rpt"/>
</dbReference>
<feature type="transmembrane region" description="Helical" evidence="8">
    <location>
        <begin position="975"/>
        <end position="997"/>
    </location>
</feature>
<keyword evidence="3" id="KW-0677">Repeat</keyword>
<dbReference type="AlphaFoldDB" id="A0AA89C138"/>
<comment type="caution">
    <text evidence="10">The sequence shown here is derived from an EMBL/GenBank/DDBJ whole genome shotgun (WGS) entry which is preliminary data.</text>
</comment>
<feature type="repeat" description="ANK" evidence="7">
    <location>
        <begin position="456"/>
        <end position="488"/>
    </location>
</feature>
<evidence type="ECO:0000256" key="6">
    <source>
        <dbReference type="ARBA" id="ARBA00023136"/>
    </source>
</evidence>
<evidence type="ECO:0000256" key="4">
    <source>
        <dbReference type="ARBA" id="ARBA00022989"/>
    </source>
</evidence>
<name>A0AA89C138_PINIB</name>